<gene>
    <name evidence="2" type="ORF">E0F88_18620</name>
</gene>
<feature type="domain" description="Inner membrane protein YgaP-like transmembrane" evidence="1">
    <location>
        <begin position="23"/>
        <end position="81"/>
    </location>
</feature>
<dbReference type="OrthoDB" id="9797595at2"/>
<proteinExistence type="predicted"/>
<evidence type="ECO:0000313" key="2">
    <source>
        <dbReference type="EMBL" id="TDE13898.1"/>
    </source>
</evidence>
<name>A0A4V2Z3T2_9BACT</name>
<organism evidence="2 3">
    <name type="scientific">Dyadobacter psychrotolerans</name>
    <dbReference type="NCBI Taxonomy" id="2541721"/>
    <lineage>
        <taxon>Bacteria</taxon>
        <taxon>Pseudomonadati</taxon>
        <taxon>Bacteroidota</taxon>
        <taxon>Cytophagia</taxon>
        <taxon>Cytophagales</taxon>
        <taxon>Spirosomataceae</taxon>
        <taxon>Dyadobacter</taxon>
    </lineage>
</organism>
<dbReference type="InterPro" id="IPR021309">
    <property type="entry name" value="YgaP-like_TM"/>
</dbReference>
<dbReference type="AlphaFoldDB" id="A0A4V2Z3T2"/>
<accession>A0A4V2Z3T2</accession>
<dbReference type="RefSeq" id="WP_131959773.1">
    <property type="nucleotide sequence ID" value="NZ_SMFL01000006.1"/>
</dbReference>
<dbReference type="Proteomes" id="UP000294850">
    <property type="component" value="Unassembled WGS sequence"/>
</dbReference>
<dbReference type="Pfam" id="PF11127">
    <property type="entry name" value="YgaP-like_TM"/>
    <property type="match status" value="1"/>
</dbReference>
<reference evidence="2 3" key="1">
    <citation type="submission" date="2019-03" db="EMBL/GenBank/DDBJ databases">
        <title>Dyadobacter AR-3-6 sp. nov., isolated from arctic soil.</title>
        <authorList>
            <person name="Chaudhary D.K."/>
        </authorList>
    </citation>
    <scope>NUCLEOTIDE SEQUENCE [LARGE SCALE GENOMIC DNA]</scope>
    <source>
        <strain evidence="2 3">AR-3-6</strain>
    </source>
</reference>
<sequence length="85" mass="9177">MESTINFIKEKMHDAGDSIEEVQNVGNTERIISVVAGALLTFYGMQKKETMLGKGLTFVGGLLITRGTTGFCPVNKGINRNSILA</sequence>
<protein>
    <submittedName>
        <fullName evidence="2">DUF2892 domain-containing protein</fullName>
    </submittedName>
</protein>
<evidence type="ECO:0000259" key="1">
    <source>
        <dbReference type="Pfam" id="PF11127"/>
    </source>
</evidence>
<keyword evidence="3" id="KW-1185">Reference proteome</keyword>
<comment type="caution">
    <text evidence="2">The sequence shown here is derived from an EMBL/GenBank/DDBJ whole genome shotgun (WGS) entry which is preliminary data.</text>
</comment>
<dbReference type="EMBL" id="SMFL01000006">
    <property type="protein sequence ID" value="TDE13898.1"/>
    <property type="molecule type" value="Genomic_DNA"/>
</dbReference>
<evidence type="ECO:0000313" key="3">
    <source>
        <dbReference type="Proteomes" id="UP000294850"/>
    </source>
</evidence>